<evidence type="ECO:0000256" key="3">
    <source>
        <dbReference type="SAM" id="SignalP"/>
    </source>
</evidence>
<feature type="signal peptide" evidence="3">
    <location>
        <begin position="1"/>
        <end position="24"/>
    </location>
</feature>
<protein>
    <submittedName>
        <fullName evidence="4">Uncharacterized protein</fullName>
    </submittedName>
</protein>
<comment type="caution">
    <text evidence="4">The sequence shown here is derived from an EMBL/GenBank/DDBJ whole genome shotgun (WGS) entry which is preliminary data.</text>
</comment>
<proteinExistence type="inferred from homology"/>
<dbReference type="Gene3D" id="3.40.50.1110">
    <property type="entry name" value="SGNH hydrolase"/>
    <property type="match status" value="1"/>
</dbReference>
<dbReference type="InterPro" id="IPR001087">
    <property type="entry name" value="GDSL"/>
</dbReference>
<sequence length="370" mass="41914">MTSLAYSFFILSLFFATLLNLVCSQLPDVDEYLFFFGDGLYEVGNTTNIINPDKYLRTYHAPYGTNFFNHSATGRYSDGRIVPDFVAEKVGLKFIASFQSEDDPYFTNGASFASEGATALVNFTGQVELFKEVKEIWREHIKNDTEVYRRLHKAVYFISIGAQDYINFAASAWRISEPTFVDRVVNSISDAIKNLYDLGAWTFAVQNVVKLGSIPYVRQIFNDSKRFREMLSIMAQAHKGVLPEKLEAIKKNTDKYPEFEYTVFDIYTAMDTMIDVPQDYGFKVVDIACCGNSTYRGQACGYLDYEFCVCGNKTEYLFFDGTHNTDAANGQLAELMWDKKYGFVSPYGVKDFFLNTIAIQTLLTEAAASG</sequence>
<accession>A0ABQ9MJ12</accession>
<dbReference type="EMBL" id="JARPOI010000006">
    <property type="protein sequence ID" value="KAJ9179457.1"/>
    <property type="molecule type" value="Genomic_DNA"/>
</dbReference>
<comment type="similarity">
    <text evidence="1">Belongs to the 'GDSL' lipolytic enzyme family.</text>
</comment>
<evidence type="ECO:0000313" key="4">
    <source>
        <dbReference type="EMBL" id="KAJ9179457.1"/>
    </source>
</evidence>
<feature type="chain" id="PRO_5047404808" evidence="3">
    <location>
        <begin position="25"/>
        <end position="370"/>
    </location>
</feature>
<evidence type="ECO:0000256" key="2">
    <source>
        <dbReference type="ARBA" id="ARBA00022729"/>
    </source>
</evidence>
<organism evidence="4 5">
    <name type="scientific">Hevea brasiliensis</name>
    <name type="common">Para rubber tree</name>
    <name type="synonym">Siphonia brasiliensis</name>
    <dbReference type="NCBI Taxonomy" id="3981"/>
    <lineage>
        <taxon>Eukaryota</taxon>
        <taxon>Viridiplantae</taxon>
        <taxon>Streptophyta</taxon>
        <taxon>Embryophyta</taxon>
        <taxon>Tracheophyta</taxon>
        <taxon>Spermatophyta</taxon>
        <taxon>Magnoliopsida</taxon>
        <taxon>eudicotyledons</taxon>
        <taxon>Gunneridae</taxon>
        <taxon>Pentapetalae</taxon>
        <taxon>rosids</taxon>
        <taxon>fabids</taxon>
        <taxon>Malpighiales</taxon>
        <taxon>Euphorbiaceae</taxon>
        <taxon>Crotonoideae</taxon>
        <taxon>Micrandreae</taxon>
        <taxon>Hevea</taxon>
    </lineage>
</organism>
<evidence type="ECO:0000256" key="1">
    <source>
        <dbReference type="ARBA" id="ARBA00008668"/>
    </source>
</evidence>
<dbReference type="Proteomes" id="UP001174677">
    <property type="component" value="Chromosome 6"/>
</dbReference>
<reference evidence="4" key="1">
    <citation type="journal article" date="2023" name="Plant Biotechnol. J.">
        <title>Chromosome-level wild Hevea brasiliensis genome provides new tools for genomic-assisted breeding and valuable loci to elevate rubber yield.</title>
        <authorList>
            <person name="Cheng H."/>
            <person name="Song X."/>
            <person name="Hu Y."/>
            <person name="Wu T."/>
            <person name="Yang Q."/>
            <person name="An Z."/>
            <person name="Feng S."/>
            <person name="Deng Z."/>
            <person name="Wu W."/>
            <person name="Zeng X."/>
            <person name="Tu M."/>
            <person name="Wang X."/>
            <person name="Huang H."/>
        </authorList>
    </citation>
    <scope>NUCLEOTIDE SEQUENCE</scope>
    <source>
        <strain evidence="4">MT/VB/25A 57/8</strain>
    </source>
</reference>
<dbReference type="PANTHER" id="PTHR45966">
    <property type="entry name" value="GDSL-LIKE LIPASE/ACYLHYDROLASE"/>
    <property type="match status" value="1"/>
</dbReference>
<dbReference type="PANTHER" id="PTHR45966:SF12">
    <property type="entry name" value="GDSL ESTERASE_LIPASE 1-LIKE ISOFORM X2"/>
    <property type="match status" value="1"/>
</dbReference>
<name>A0ABQ9MJ12_HEVBR</name>
<keyword evidence="2 3" id="KW-0732">Signal</keyword>
<dbReference type="InterPro" id="IPR044552">
    <property type="entry name" value="GLIP1-5/GLL25"/>
</dbReference>
<gene>
    <name evidence="4" type="ORF">P3X46_011244</name>
</gene>
<evidence type="ECO:0000313" key="5">
    <source>
        <dbReference type="Proteomes" id="UP001174677"/>
    </source>
</evidence>
<keyword evidence="5" id="KW-1185">Reference proteome</keyword>
<dbReference type="Pfam" id="PF00657">
    <property type="entry name" value="Lipase_GDSL"/>
    <property type="match status" value="1"/>
</dbReference>
<dbReference type="InterPro" id="IPR036514">
    <property type="entry name" value="SGNH_hydro_sf"/>
</dbReference>